<reference evidence="4 5" key="1">
    <citation type="submission" date="2018-02" db="EMBL/GenBank/DDBJ databases">
        <authorList>
            <person name="Cohen D.B."/>
            <person name="Kent A.D."/>
        </authorList>
    </citation>
    <scope>NUCLEOTIDE SEQUENCE [LARGE SCALE GENOMIC DNA]</scope>
    <source>
        <strain evidence="4 5">ULC007</strain>
    </source>
</reference>
<dbReference type="SUPFAM" id="SSF55486">
    <property type="entry name" value="Metalloproteases ('zincins'), catalytic domain"/>
    <property type="match status" value="1"/>
</dbReference>
<accession>A0A2T1DKM8</accession>
<feature type="domain" description="EcxA zinc-binding" evidence="2">
    <location>
        <begin position="514"/>
        <end position="838"/>
    </location>
</feature>
<organism evidence="4 5">
    <name type="scientific">Phormidesmis priestleyi ULC007</name>
    <dbReference type="NCBI Taxonomy" id="1920490"/>
    <lineage>
        <taxon>Bacteria</taxon>
        <taxon>Bacillati</taxon>
        <taxon>Cyanobacteriota</taxon>
        <taxon>Cyanophyceae</taxon>
        <taxon>Leptolyngbyales</taxon>
        <taxon>Leptolyngbyaceae</taxon>
        <taxon>Phormidesmis</taxon>
    </lineage>
</organism>
<dbReference type="Pfam" id="PF17148">
    <property type="entry name" value="DUF5117"/>
    <property type="match status" value="1"/>
</dbReference>
<sequence length="927" mass="104994">MKPRSIFLAFLLGLLLVMVPLGFRQWLPDQISAQTPPAEAPKKTPAEEEDSEPEKPQFKPFDEVVHGATRSPGLFALYQNKKTGKLFAEIQPDQLERNYLAAMTLESGLGERGIYSGLPLGDFLFTFCRVNNGIQFVIPNTFFRAQAGTPMARSVDRSFSDSVLEVLPIRSIHPQRKSILVDLTPLLLSDLPGLTPVLASYLKSSYTIDASKSYLSQAKAFPLNVEIESIFGFSGGEGEGAMPSYIAALPDSRSFNLRVRYSFSKLPENNGYHPRLADDRIGYFISAFKDLDDDTPRQAFVRYINRWNLEKKDPTAAISAPKKPIVFWLENTIPVEHRDAVREGVLLWNRAFEKIGFKDAIEVRQMPDKADWDPADVRYNTIRWFNSTDAIFAMGPSRVNPLTGEILDADVMVSADFVRSLKQDYRSLVEQNQMSTAPFAAHLTGNSNLCNYGMAARSLKRHSAKTQQPAVPKLRFGSHLGNYQDLCYGLDAAKQFAVGNMALSMFQNVLPSSPEMKNYVHEFVRELIAHEIGHTLGLRHNFHGSAMLKPEELNNTAITQKNGLVASVMDYNPVNLAPQGTKQGDFFTSVIGPYDEWAIEYGYTPIDAIVPQAETRILDKIAQRAPEPALAYATDEDVSSFLDPKVNVFDLSGDLLTYTQWQMDNAREMWKKVDRRYPSQGESFNEVRVAFDAVFDYYFQYSLFLTDYIGGQFFNRYRYGDAKGRLPFESVPLAQQRQALAVLQKNVFNEETFRFSPEFLNKLAPSRWSHWGTEPSSNLDYPIHDNILFLQSMVLADLLSYDRLARLRDAELKTEPGQAMMIPELFDTLQTSIWGDVMQPAGDRIKLSGLRRALQREYMNTLIAMVLRQSDAPEDARTIARYELKQLHGRLDRAMRKVDDKDLYTKAHLEEAHDRIGKALEARLQSQ</sequence>
<evidence type="ECO:0000259" key="2">
    <source>
        <dbReference type="Pfam" id="PF16313"/>
    </source>
</evidence>
<comment type="caution">
    <text evidence="4">The sequence shown here is derived from an EMBL/GenBank/DDBJ whole genome shotgun (WGS) entry which is preliminary data.</text>
</comment>
<evidence type="ECO:0000313" key="4">
    <source>
        <dbReference type="EMBL" id="PSB21005.1"/>
    </source>
</evidence>
<protein>
    <submittedName>
        <fullName evidence="4">DUF5117 domain-containing protein</fullName>
    </submittedName>
</protein>
<dbReference type="PANTHER" id="PTHR38478:SF1">
    <property type="entry name" value="ZINC DEPENDENT METALLOPROTEASE DOMAIN LIPOPROTEIN"/>
    <property type="match status" value="1"/>
</dbReference>
<dbReference type="InterPro" id="IPR024079">
    <property type="entry name" value="MetalloPept_cat_dom_sf"/>
</dbReference>
<evidence type="ECO:0000256" key="1">
    <source>
        <dbReference type="SAM" id="MobiDB-lite"/>
    </source>
</evidence>
<dbReference type="STRING" id="1920490.GCA_001895925_05235"/>
<evidence type="ECO:0000259" key="3">
    <source>
        <dbReference type="Pfam" id="PF17148"/>
    </source>
</evidence>
<dbReference type="Proteomes" id="UP000238634">
    <property type="component" value="Unassembled WGS sequence"/>
</dbReference>
<dbReference type="OrthoDB" id="9776599at2"/>
<dbReference type="Pfam" id="PF16313">
    <property type="entry name" value="DUF4953"/>
    <property type="match status" value="1"/>
</dbReference>
<dbReference type="RefSeq" id="WP_073074179.1">
    <property type="nucleotide sequence ID" value="NZ_MPPI01000031.1"/>
</dbReference>
<dbReference type="AlphaFoldDB" id="A0A2T1DKM8"/>
<dbReference type="CDD" id="cd04276">
    <property type="entry name" value="ZnMc_MMP_like_2"/>
    <property type="match status" value="1"/>
</dbReference>
<dbReference type="InterPro" id="IPR034032">
    <property type="entry name" value="Zn_MMP-like_bac"/>
</dbReference>
<dbReference type="PANTHER" id="PTHR38478">
    <property type="entry name" value="PEPTIDASE M1A AND M12B"/>
    <property type="match status" value="1"/>
</dbReference>
<proteinExistence type="predicted"/>
<dbReference type="InterPro" id="IPR033413">
    <property type="entry name" value="DUF5117"/>
</dbReference>
<dbReference type="EMBL" id="PVWG01000004">
    <property type="protein sequence ID" value="PSB21005.1"/>
    <property type="molecule type" value="Genomic_DNA"/>
</dbReference>
<feature type="region of interest" description="Disordered" evidence="1">
    <location>
        <begin position="33"/>
        <end position="58"/>
    </location>
</feature>
<reference evidence="4 5" key="2">
    <citation type="submission" date="2018-03" db="EMBL/GenBank/DDBJ databases">
        <title>The ancient ancestry and fast evolution of plastids.</title>
        <authorList>
            <person name="Moore K.R."/>
            <person name="Magnabosco C."/>
            <person name="Momper L."/>
            <person name="Gold D.A."/>
            <person name="Bosak T."/>
            <person name="Fournier G.P."/>
        </authorList>
    </citation>
    <scope>NUCLEOTIDE SEQUENCE [LARGE SCALE GENOMIC DNA]</scope>
    <source>
        <strain evidence="4 5">ULC007</strain>
    </source>
</reference>
<dbReference type="InterPro" id="IPR032534">
    <property type="entry name" value="EcxA_zinc-bd"/>
</dbReference>
<keyword evidence="5" id="KW-1185">Reference proteome</keyword>
<feature type="domain" description="DUF5117" evidence="3">
    <location>
        <begin position="122"/>
        <end position="312"/>
    </location>
</feature>
<dbReference type="Gene3D" id="3.40.390.10">
    <property type="entry name" value="Collagenase (Catalytic Domain)"/>
    <property type="match status" value="1"/>
</dbReference>
<evidence type="ECO:0000313" key="5">
    <source>
        <dbReference type="Proteomes" id="UP000238634"/>
    </source>
</evidence>
<gene>
    <name evidence="4" type="ORF">C7B65_06295</name>
</gene>
<dbReference type="GO" id="GO:0008237">
    <property type="term" value="F:metallopeptidase activity"/>
    <property type="evidence" value="ECO:0007669"/>
    <property type="project" value="InterPro"/>
</dbReference>
<name>A0A2T1DKM8_9CYAN</name>